<proteinExistence type="predicted"/>
<evidence type="ECO:0008006" key="3">
    <source>
        <dbReference type="Google" id="ProtNLM"/>
    </source>
</evidence>
<reference evidence="1 2" key="1">
    <citation type="journal article" date="2016" name="Nat. Commun.">
        <title>Thousands of microbial genomes shed light on interconnected biogeochemical processes in an aquifer system.</title>
        <authorList>
            <person name="Anantharaman K."/>
            <person name="Brown C.T."/>
            <person name="Hug L.A."/>
            <person name="Sharon I."/>
            <person name="Castelle C.J."/>
            <person name="Probst A.J."/>
            <person name="Thomas B.C."/>
            <person name="Singh A."/>
            <person name="Wilkins M.J."/>
            <person name="Karaoz U."/>
            <person name="Brodie E.L."/>
            <person name="Williams K.H."/>
            <person name="Hubbard S.S."/>
            <person name="Banfield J.F."/>
        </authorList>
    </citation>
    <scope>NUCLEOTIDE SEQUENCE [LARGE SCALE GENOMIC DNA]</scope>
</reference>
<dbReference type="AlphaFoldDB" id="A0A1F6T7V9"/>
<dbReference type="EMBL" id="MFSQ01000028">
    <property type="protein sequence ID" value="OGI41227.1"/>
    <property type="molecule type" value="Genomic_DNA"/>
</dbReference>
<sequence length="247" mass="28254">MEDAAKLGNYLPLSFKSPKEQEYIEFRWVAFETNYTHAKYQFAFLAYHMLTMSCVYFNIWQIKQTRPEDFEKGLIGFGKDIEKNLLEATSPFVFSTVNERSILRLLKLIACDNGKIGTYAKLVDDRNETAHPNGNIFFSTQAALDAKITEILRVVDEIQTHSMPVIEHAYREFLLQNHDPEEREYPDAADQIREILIHGNYLSQKDIAICLGFDIATLAAQPEYKKMGVVHEVLRTKYGSDDASGAA</sequence>
<name>A0A1F6T7V9_9PROT</name>
<comment type="caution">
    <text evidence="1">The sequence shown here is derived from an EMBL/GenBank/DDBJ whole genome shotgun (WGS) entry which is preliminary data.</text>
</comment>
<dbReference type="Proteomes" id="UP000178379">
    <property type="component" value="Unassembled WGS sequence"/>
</dbReference>
<protein>
    <recommendedName>
        <fullName evidence="3">HEPN domain-containing protein</fullName>
    </recommendedName>
</protein>
<evidence type="ECO:0000313" key="1">
    <source>
        <dbReference type="EMBL" id="OGI41227.1"/>
    </source>
</evidence>
<gene>
    <name evidence="1" type="ORF">A2140_08075</name>
</gene>
<accession>A0A1F6T7V9</accession>
<organism evidence="1 2">
    <name type="scientific">Candidatus Muproteobacteria bacterium RBG_16_62_13</name>
    <dbReference type="NCBI Taxonomy" id="1817756"/>
    <lineage>
        <taxon>Bacteria</taxon>
        <taxon>Pseudomonadati</taxon>
        <taxon>Pseudomonadota</taxon>
        <taxon>Candidatus Muproteobacteria</taxon>
    </lineage>
</organism>
<evidence type="ECO:0000313" key="2">
    <source>
        <dbReference type="Proteomes" id="UP000178379"/>
    </source>
</evidence>